<reference evidence="2 3" key="1">
    <citation type="submission" date="2018-05" db="EMBL/GenBank/DDBJ databases">
        <title>Rhodohalobacter halophilus gen. nov., sp. nov., a moderately halophilic member of the family Balneolaceae.</title>
        <authorList>
            <person name="Liu Z.-W."/>
        </authorList>
    </citation>
    <scope>NUCLEOTIDE SEQUENCE [LARGE SCALE GENOMIC DNA]</scope>
    <source>
        <strain evidence="2 3">8A47</strain>
    </source>
</reference>
<dbReference type="AlphaFoldDB" id="A0A316TNU0"/>
<evidence type="ECO:0000313" key="3">
    <source>
        <dbReference type="Proteomes" id="UP000245533"/>
    </source>
</evidence>
<dbReference type="SUPFAM" id="SSF89946">
    <property type="entry name" value="Hypothetical protein VC0424"/>
    <property type="match status" value="1"/>
</dbReference>
<dbReference type="Proteomes" id="UP000245533">
    <property type="component" value="Unassembled WGS sequence"/>
</dbReference>
<dbReference type="EMBL" id="QGGB01000010">
    <property type="protein sequence ID" value="PWN05448.1"/>
    <property type="molecule type" value="Genomic_DNA"/>
</dbReference>
<dbReference type="InterPro" id="IPR036701">
    <property type="entry name" value="RraB-like_sf"/>
</dbReference>
<organism evidence="2 3">
    <name type="scientific">Rhodohalobacter mucosus</name>
    <dbReference type="NCBI Taxonomy" id="2079485"/>
    <lineage>
        <taxon>Bacteria</taxon>
        <taxon>Pseudomonadati</taxon>
        <taxon>Balneolota</taxon>
        <taxon>Balneolia</taxon>
        <taxon>Balneolales</taxon>
        <taxon>Balneolaceae</taxon>
        <taxon>Rhodohalobacter</taxon>
    </lineage>
</organism>
<evidence type="ECO:0000313" key="2">
    <source>
        <dbReference type="EMBL" id="PWN05448.1"/>
    </source>
</evidence>
<dbReference type="Pfam" id="PF06877">
    <property type="entry name" value="RraB"/>
    <property type="match status" value="1"/>
</dbReference>
<feature type="domain" description="Regulator of ribonuclease activity B" evidence="1">
    <location>
        <begin position="11"/>
        <end position="72"/>
    </location>
</feature>
<proteinExistence type="predicted"/>
<protein>
    <recommendedName>
        <fullName evidence="1">Regulator of ribonuclease activity B domain-containing protein</fullName>
    </recommendedName>
</protein>
<dbReference type="Gene3D" id="3.30.70.970">
    <property type="entry name" value="RraB-like"/>
    <property type="match status" value="1"/>
</dbReference>
<sequence length="77" mass="8632">MPVYGLNNYAMASRLKHNGYRIECCEHCDDSGDYLCIAEKHLITTDAAVDKLCADMQLLAEHLGVIFDGWETRIDPG</sequence>
<keyword evidence="3" id="KW-1185">Reference proteome</keyword>
<accession>A0A316TNU0</accession>
<comment type="caution">
    <text evidence="2">The sequence shown here is derived from an EMBL/GenBank/DDBJ whole genome shotgun (WGS) entry which is preliminary data.</text>
</comment>
<name>A0A316TNU0_9BACT</name>
<gene>
    <name evidence="2" type="ORF">DDZ15_15395</name>
</gene>
<dbReference type="InterPro" id="IPR009671">
    <property type="entry name" value="RraB_dom"/>
</dbReference>
<evidence type="ECO:0000259" key="1">
    <source>
        <dbReference type="Pfam" id="PF06877"/>
    </source>
</evidence>